<feature type="region of interest" description="Disordered" evidence="1">
    <location>
        <begin position="87"/>
        <end position="107"/>
    </location>
</feature>
<accession>A0A915IWK0</accession>
<sequence>MGDKPVHLFTTELANQAIQVVKIDRFQNIVAFHCSLEETKRFLSNFAQVQQNSQNSLPKQQNIGSLDGGKLGGCTNDMQGQILAPATTSGGRKFAPPPNVKLENPFI</sequence>
<dbReference type="AlphaFoldDB" id="A0A915IWK0"/>
<evidence type="ECO:0000313" key="3">
    <source>
        <dbReference type="WBParaSite" id="nRc.2.0.1.t18166-RA"/>
    </source>
</evidence>
<evidence type="ECO:0000256" key="1">
    <source>
        <dbReference type="SAM" id="MobiDB-lite"/>
    </source>
</evidence>
<protein>
    <submittedName>
        <fullName evidence="3">Uncharacterized protein</fullName>
    </submittedName>
</protein>
<dbReference type="Proteomes" id="UP000887565">
    <property type="component" value="Unplaced"/>
</dbReference>
<name>A0A915IWK0_ROMCU</name>
<dbReference type="WBParaSite" id="nRc.2.0.1.t18166-RA">
    <property type="protein sequence ID" value="nRc.2.0.1.t18166-RA"/>
    <property type="gene ID" value="nRc.2.0.1.g18166"/>
</dbReference>
<evidence type="ECO:0000313" key="2">
    <source>
        <dbReference type="Proteomes" id="UP000887565"/>
    </source>
</evidence>
<keyword evidence="2" id="KW-1185">Reference proteome</keyword>
<proteinExistence type="predicted"/>
<reference evidence="3" key="1">
    <citation type="submission" date="2022-11" db="UniProtKB">
        <authorList>
            <consortium name="WormBaseParasite"/>
        </authorList>
    </citation>
    <scope>IDENTIFICATION</scope>
</reference>
<organism evidence="2 3">
    <name type="scientific">Romanomermis culicivorax</name>
    <name type="common">Nematode worm</name>
    <dbReference type="NCBI Taxonomy" id="13658"/>
    <lineage>
        <taxon>Eukaryota</taxon>
        <taxon>Metazoa</taxon>
        <taxon>Ecdysozoa</taxon>
        <taxon>Nematoda</taxon>
        <taxon>Enoplea</taxon>
        <taxon>Dorylaimia</taxon>
        <taxon>Mermithida</taxon>
        <taxon>Mermithoidea</taxon>
        <taxon>Mermithidae</taxon>
        <taxon>Romanomermis</taxon>
    </lineage>
</organism>